<evidence type="ECO:0000259" key="3">
    <source>
        <dbReference type="PROSITE" id="PS50048"/>
    </source>
</evidence>
<feature type="compositionally biased region" description="Polar residues" evidence="2">
    <location>
        <begin position="95"/>
        <end position="105"/>
    </location>
</feature>
<dbReference type="OrthoDB" id="103819at2759"/>
<gene>
    <name evidence="4" type="ORF">BDZ85DRAFT_41135</name>
</gene>
<dbReference type="InterPro" id="IPR050987">
    <property type="entry name" value="AtrR-like"/>
</dbReference>
<feature type="region of interest" description="Disordered" evidence="2">
    <location>
        <begin position="727"/>
        <end position="779"/>
    </location>
</feature>
<accession>A0A6A6G242</accession>
<dbReference type="SUPFAM" id="SSF57701">
    <property type="entry name" value="Zn2/Cys6 DNA-binding domain"/>
    <property type="match status" value="1"/>
</dbReference>
<keyword evidence="5" id="KW-1185">Reference proteome</keyword>
<dbReference type="SMART" id="SM00066">
    <property type="entry name" value="GAL4"/>
    <property type="match status" value="1"/>
</dbReference>
<dbReference type="EMBL" id="ML992515">
    <property type="protein sequence ID" value="KAF2219781.1"/>
    <property type="molecule type" value="Genomic_DNA"/>
</dbReference>
<evidence type="ECO:0000313" key="4">
    <source>
        <dbReference type="EMBL" id="KAF2219781.1"/>
    </source>
</evidence>
<reference evidence="5" key="1">
    <citation type="journal article" date="2020" name="Stud. Mycol.">
        <title>101 Dothideomycetes genomes: A test case for predicting lifestyles and emergence of pathogens.</title>
        <authorList>
            <person name="Haridas S."/>
            <person name="Albert R."/>
            <person name="Binder M."/>
            <person name="Bloem J."/>
            <person name="LaButti K."/>
            <person name="Salamov A."/>
            <person name="Andreopoulos B."/>
            <person name="Baker S."/>
            <person name="Barry K."/>
            <person name="Bills G."/>
            <person name="Bluhm B."/>
            <person name="Cannon C."/>
            <person name="Castanera R."/>
            <person name="Culley D."/>
            <person name="Daum C."/>
            <person name="Ezra D."/>
            <person name="Gonzalez J."/>
            <person name="Henrissat B."/>
            <person name="Kuo A."/>
            <person name="Liang C."/>
            <person name="Lipzen A."/>
            <person name="Lutzoni F."/>
            <person name="Magnuson J."/>
            <person name="Mondo S."/>
            <person name="Nolan M."/>
            <person name="Ohm R."/>
            <person name="Pangilinan J."/>
            <person name="Park H.-J."/>
            <person name="Ramirez L."/>
            <person name="Alfaro M."/>
            <person name="Sun H."/>
            <person name="Tritt A."/>
            <person name="Yoshinaga Y."/>
            <person name="Zwiers L.-H."/>
            <person name="Turgeon B."/>
            <person name="Goodwin S."/>
            <person name="Spatafora J."/>
            <person name="Crous P."/>
            <person name="Grigoriev I."/>
        </authorList>
    </citation>
    <scope>NUCLEOTIDE SEQUENCE [LARGE SCALE GENOMIC DNA]</scope>
    <source>
        <strain evidence="5">CECT 20119</strain>
    </source>
</reference>
<organism evidence="4 5">
    <name type="scientific">Elsinoe ampelina</name>
    <dbReference type="NCBI Taxonomy" id="302913"/>
    <lineage>
        <taxon>Eukaryota</taxon>
        <taxon>Fungi</taxon>
        <taxon>Dikarya</taxon>
        <taxon>Ascomycota</taxon>
        <taxon>Pezizomycotina</taxon>
        <taxon>Dothideomycetes</taxon>
        <taxon>Dothideomycetidae</taxon>
        <taxon>Myriangiales</taxon>
        <taxon>Elsinoaceae</taxon>
        <taxon>Elsinoe</taxon>
    </lineage>
</organism>
<feature type="compositionally biased region" description="Low complexity" evidence="2">
    <location>
        <begin position="761"/>
        <end position="770"/>
    </location>
</feature>
<feature type="compositionally biased region" description="Acidic residues" evidence="2">
    <location>
        <begin position="108"/>
        <end position="120"/>
    </location>
</feature>
<feature type="region of interest" description="Disordered" evidence="2">
    <location>
        <begin position="691"/>
        <end position="710"/>
    </location>
</feature>
<dbReference type="PANTHER" id="PTHR46910:SF25">
    <property type="entry name" value="ABC-TRANSPORTER-REGULATING TRANSCRIPTION FACTOR"/>
    <property type="match status" value="1"/>
</dbReference>
<evidence type="ECO:0000256" key="2">
    <source>
        <dbReference type="SAM" id="MobiDB-lite"/>
    </source>
</evidence>
<dbReference type="GO" id="GO:0000981">
    <property type="term" value="F:DNA-binding transcription factor activity, RNA polymerase II-specific"/>
    <property type="evidence" value="ECO:0007669"/>
    <property type="project" value="InterPro"/>
</dbReference>
<dbReference type="GO" id="GO:0008270">
    <property type="term" value="F:zinc ion binding"/>
    <property type="evidence" value="ECO:0007669"/>
    <property type="project" value="InterPro"/>
</dbReference>
<keyword evidence="1" id="KW-0539">Nucleus</keyword>
<protein>
    <recommendedName>
        <fullName evidence="3">Zn(2)-C6 fungal-type domain-containing protein</fullName>
    </recommendedName>
</protein>
<sequence>MPADSAQRNEDGTGDLACTRCRERKIRCDRERPECGNCKRDPDTECVYRHPAKRVNHLKLLCDSVEKLQDRLTTMESHFARSAGNVEPTGRAASASGTSNPPTKGNTDDEYTDDSEDDASDTGLDSSANSSEIHIFRSQIDHVDRWHGSSSLFVLCNRLKIRAMSSNKKGGDTVVPLSDLIQNLCDFTGRSDPFPAFSDQPLNQLVPKQQAQIAIEHFFGHIDYTTDLFVKDNLLANLDRLYSQPVQPHDEAWSVCFRVMVLLVLGLEISTQLGNGSDALFGNFARSFLPSRASMVNSRLVTTPRLINVQTLILLSVAAQQFDPLGWAELLFTHACTLARTMGLHHAQAPMHGDDCSDAIERAKVLQALYCRDKSLYISRGSVPWLPSYDSHLVSQVGAVAEKHTYYHSRVRLAIIQEDIYRLAHSSTKSTTTLSPKAQALLRRTEQKLDQYVKTFQIFDHGPPYPLTRGHLIMDFLSTRILAYQHGTTHKHLDQRKSDARASCCLLLCITGEKEDSILDQYKSLTKCGVARRDSALAEDNSSPFTSALDAFSVPAFFILFEEVVYGKESSRRSRPISDLDLLRKVSTTYTHSTRHMQSTSYHRKIAWIFDQLLSMIDLFKHKPGTPAPPAPPAQANMQDLVFSSPAPTQQHDYFNNIGGNLPLGDVHNFNLAPTPPSSGPSWDSLLSVLSNMGPSSDTDPLGTNFLSPDPFGQLMSNSLNGPANVLPPLPWPPITPGPSPGHGKRRRIEDDSAMEDATTRRQSQYSTSTEDLPFNLVT</sequence>
<feature type="region of interest" description="Disordered" evidence="2">
    <location>
        <begin position="80"/>
        <end position="127"/>
    </location>
</feature>
<dbReference type="Proteomes" id="UP000799538">
    <property type="component" value="Unassembled WGS sequence"/>
</dbReference>
<dbReference type="Pfam" id="PF00172">
    <property type="entry name" value="Zn_clus"/>
    <property type="match status" value="1"/>
</dbReference>
<dbReference type="Gene3D" id="4.10.240.10">
    <property type="entry name" value="Zn(2)-C6 fungal-type DNA-binding domain"/>
    <property type="match status" value="1"/>
</dbReference>
<evidence type="ECO:0000256" key="1">
    <source>
        <dbReference type="ARBA" id="ARBA00023242"/>
    </source>
</evidence>
<dbReference type="AlphaFoldDB" id="A0A6A6G242"/>
<name>A0A6A6G242_9PEZI</name>
<dbReference type="InterPro" id="IPR001138">
    <property type="entry name" value="Zn2Cys6_DnaBD"/>
</dbReference>
<dbReference type="InterPro" id="IPR036864">
    <property type="entry name" value="Zn2-C6_fun-type_DNA-bd_sf"/>
</dbReference>
<dbReference type="PROSITE" id="PS00463">
    <property type="entry name" value="ZN2_CY6_FUNGAL_1"/>
    <property type="match status" value="1"/>
</dbReference>
<dbReference type="CDD" id="cd12148">
    <property type="entry name" value="fungal_TF_MHR"/>
    <property type="match status" value="1"/>
</dbReference>
<proteinExistence type="predicted"/>
<dbReference type="PROSITE" id="PS50048">
    <property type="entry name" value="ZN2_CY6_FUNGAL_2"/>
    <property type="match status" value="1"/>
</dbReference>
<dbReference type="PANTHER" id="PTHR46910">
    <property type="entry name" value="TRANSCRIPTION FACTOR PDR1"/>
    <property type="match status" value="1"/>
</dbReference>
<feature type="compositionally biased region" description="Pro residues" evidence="2">
    <location>
        <begin position="727"/>
        <end position="740"/>
    </location>
</feature>
<dbReference type="CDD" id="cd00067">
    <property type="entry name" value="GAL4"/>
    <property type="match status" value="1"/>
</dbReference>
<evidence type="ECO:0000313" key="5">
    <source>
        <dbReference type="Proteomes" id="UP000799538"/>
    </source>
</evidence>
<feature type="domain" description="Zn(2)-C6 fungal-type" evidence="3">
    <location>
        <begin position="17"/>
        <end position="48"/>
    </location>
</feature>